<reference evidence="8" key="1">
    <citation type="journal article" date="2010" name="Gene">
        <title>Isolation of the lysolipin gene cluster of Streptomyces tendae Tu 4042.</title>
        <authorList>
            <person name="Lopez P."/>
            <person name="Hornung A."/>
            <person name="Welzel K."/>
            <person name="Unsin C."/>
            <person name="Wohlleben W."/>
            <person name="Weber T."/>
            <person name="Pelzer S."/>
        </authorList>
    </citation>
    <scope>NUCLEOTIDE SEQUENCE</scope>
    <source>
        <strain evidence="8">Tu 4042</strain>
    </source>
</reference>
<dbReference type="EMBL" id="AM492533">
    <property type="protein sequence ID" value="CAM34372.1"/>
    <property type="molecule type" value="Genomic_DNA"/>
</dbReference>
<evidence type="ECO:0000256" key="1">
    <source>
        <dbReference type="ARBA" id="ARBA00005820"/>
    </source>
</evidence>
<evidence type="ECO:0000256" key="4">
    <source>
        <dbReference type="ARBA" id="ARBA00023125"/>
    </source>
</evidence>
<accession>A7DWL6</accession>
<evidence type="ECO:0000256" key="2">
    <source>
        <dbReference type="ARBA" id="ARBA00023012"/>
    </source>
</evidence>
<dbReference type="Pfam" id="PF00931">
    <property type="entry name" value="NB-ARC"/>
    <property type="match status" value="1"/>
</dbReference>
<evidence type="ECO:0000259" key="7">
    <source>
        <dbReference type="PROSITE" id="PS51755"/>
    </source>
</evidence>
<evidence type="ECO:0000256" key="3">
    <source>
        <dbReference type="ARBA" id="ARBA00023015"/>
    </source>
</evidence>
<dbReference type="InterPro" id="IPR051677">
    <property type="entry name" value="AfsR-DnrI-RedD_regulator"/>
</dbReference>
<keyword evidence="3" id="KW-0805">Transcription regulation</keyword>
<evidence type="ECO:0000256" key="5">
    <source>
        <dbReference type="ARBA" id="ARBA00023163"/>
    </source>
</evidence>
<evidence type="ECO:0000256" key="6">
    <source>
        <dbReference type="PROSITE-ProRule" id="PRU01091"/>
    </source>
</evidence>
<keyword evidence="2" id="KW-0902">Two-component regulatory system</keyword>
<evidence type="ECO:0000313" key="8">
    <source>
        <dbReference type="EMBL" id="CAM34372.1"/>
    </source>
</evidence>
<dbReference type="GO" id="GO:0006355">
    <property type="term" value="P:regulation of DNA-templated transcription"/>
    <property type="evidence" value="ECO:0007669"/>
    <property type="project" value="InterPro"/>
</dbReference>
<feature type="domain" description="OmpR/PhoB-type" evidence="7">
    <location>
        <begin position="1"/>
        <end position="104"/>
    </location>
</feature>
<proteinExistence type="inferred from homology"/>
<dbReference type="GO" id="GO:0000160">
    <property type="term" value="P:phosphorelay signal transduction system"/>
    <property type="evidence" value="ECO:0007669"/>
    <property type="project" value="UniProtKB-KW"/>
</dbReference>
<dbReference type="SMART" id="SM00862">
    <property type="entry name" value="Trans_reg_C"/>
    <property type="match status" value="1"/>
</dbReference>
<dbReference type="Gene3D" id="1.25.40.10">
    <property type="entry name" value="Tetratricopeptide repeat domain"/>
    <property type="match status" value="1"/>
</dbReference>
<dbReference type="InterPro" id="IPR036388">
    <property type="entry name" value="WH-like_DNA-bd_sf"/>
</dbReference>
<dbReference type="AlphaFoldDB" id="A7DWL6"/>
<dbReference type="PROSITE" id="PS51755">
    <property type="entry name" value="OMPR_PHOB"/>
    <property type="match status" value="1"/>
</dbReference>
<dbReference type="InterPro" id="IPR001867">
    <property type="entry name" value="OmpR/PhoB-type_DNA-bd"/>
</dbReference>
<keyword evidence="5" id="KW-0804">Transcription</keyword>
<dbReference type="InterPro" id="IPR002182">
    <property type="entry name" value="NB-ARC"/>
</dbReference>
<protein>
    <submittedName>
        <fullName evidence="8">Putative transcriptional activator, SARP family</fullName>
    </submittedName>
</protein>
<dbReference type="SUPFAM" id="SSF52540">
    <property type="entry name" value="P-loop containing nucleoside triphosphate hydrolases"/>
    <property type="match status" value="1"/>
</dbReference>
<dbReference type="GO" id="GO:0003677">
    <property type="term" value="F:DNA binding"/>
    <property type="evidence" value="ECO:0007669"/>
    <property type="project" value="UniProtKB-UniRule"/>
</dbReference>
<dbReference type="PANTHER" id="PTHR35807:SF1">
    <property type="entry name" value="TRANSCRIPTIONAL REGULATOR REDD"/>
    <property type="match status" value="1"/>
</dbReference>
<dbReference type="Gene3D" id="3.40.50.300">
    <property type="entry name" value="P-loop containing nucleotide triphosphate hydrolases"/>
    <property type="match status" value="1"/>
</dbReference>
<comment type="similarity">
    <text evidence="1">Belongs to the AfsR/DnrI/RedD regulatory family.</text>
</comment>
<organism evidence="8">
    <name type="scientific">Streptomyces tendae</name>
    <dbReference type="NCBI Taxonomy" id="1932"/>
    <lineage>
        <taxon>Bacteria</taxon>
        <taxon>Bacillati</taxon>
        <taxon>Actinomycetota</taxon>
        <taxon>Actinomycetes</taxon>
        <taxon>Kitasatosporales</taxon>
        <taxon>Streptomycetaceae</taxon>
        <taxon>Streptomyces</taxon>
    </lineage>
</organism>
<dbReference type="CDD" id="cd15831">
    <property type="entry name" value="BTAD"/>
    <property type="match status" value="1"/>
</dbReference>
<dbReference type="InterPro" id="IPR011990">
    <property type="entry name" value="TPR-like_helical_dom_sf"/>
</dbReference>
<dbReference type="Pfam" id="PF03704">
    <property type="entry name" value="BTAD"/>
    <property type="match status" value="1"/>
</dbReference>
<dbReference type="SUPFAM" id="SSF46894">
    <property type="entry name" value="C-terminal effector domain of the bipartite response regulators"/>
    <property type="match status" value="1"/>
</dbReference>
<name>A7DWL6_STRTE</name>
<dbReference type="Pfam" id="PF00486">
    <property type="entry name" value="Trans_reg_C"/>
    <property type="match status" value="1"/>
</dbReference>
<dbReference type="InterPro" id="IPR016032">
    <property type="entry name" value="Sig_transdc_resp-reg_C-effctor"/>
</dbReference>
<sequence length="613" mass="66097">MYVRVLGELEVTHHGMVLTPSAPKLRRVFALLAVQANRVVRIDQLIEELWEDRPPFSAITTLQTYIYQLRKLLGWSAACADPAAGSGACEVALRTNPGGYLLNLPEGSLDAEQFERLAQRGRDQLASGDHEAASRTLRRALGLWTGRAFGAVSTGPLLQTEMVRLEELRKIVLGYRIEADLHLGRHADLIGELTTLVARQPTHEGFQAKLMLGLYRAGRRSEALQVYQRARAALISELGLEPSAELRQLHRAMLAADPALDAPGGGLGTAHITARREPPNQLPLDVTRLVGREGALQDVRRVLTGSGRSAPAVALAVGVPGSGKSAFAVHAGHQVSGSYPDGVLYERLQRPDGSVVPVAEVLASFLRALGLRQERGGTSQEEMARMFRSWTAGRRLLVVLDDVVDAQQLHALLPAGPGCAVIASSRRLLVHPAVALTVHTTPLDPDDCREMLADVLGAERLAADGDRLPELIALSGGLPTVLRSTANLLQLRPHWSVGQLLDRTRGDVRRIALLSTDDPDITESVKRTYRLLTAEQQAAFRAVAAGASGSIRVPEIAQLFGADEAQAELLLEKLVEFQLVEAEDVGGAFEYAIRPAWRTVAAGLTAAEAAVLV</sequence>
<dbReference type="Gene3D" id="1.10.10.10">
    <property type="entry name" value="Winged helix-like DNA-binding domain superfamily/Winged helix DNA-binding domain"/>
    <property type="match status" value="1"/>
</dbReference>
<dbReference type="InterPro" id="IPR005158">
    <property type="entry name" value="BTAD"/>
</dbReference>
<dbReference type="InterPro" id="IPR027417">
    <property type="entry name" value="P-loop_NTPase"/>
</dbReference>
<dbReference type="GO" id="GO:0043531">
    <property type="term" value="F:ADP binding"/>
    <property type="evidence" value="ECO:0007669"/>
    <property type="project" value="InterPro"/>
</dbReference>
<gene>
    <name evidence="8" type="primary">llpRIV</name>
</gene>
<dbReference type="PANTHER" id="PTHR35807">
    <property type="entry name" value="TRANSCRIPTIONAL REGULATOR REDD-RELATED"/>
    <property type="match status" value="1"/>
</dbReference>
<dbReference type="SMART" id="SM01043">
    <property type="entry name" value="BTAD"/>
    <property type="match status" value="1"/>
</dbReference>
<feature type="DNA-binding region" description="OmpR/PhoB-type" evidence="6">
    <location>
        <begin position="1"/>
        <end position="104"/>
    </location>
</feature>
<dbReference type="SUPFAM" id="SSF48452">
    <property type="entry name" value="TPR-like"/>
    <property type="match status" value="1"/>
</dbReference>
<keyword evidence="4 6" id="KW-0238">DNA-binding</keyword>